<keyword evidence="3" id="KW-1185">Reference proteome</keyword>
<dbReference type="AlphaFoldDB" id="A0A367JBN7"/>
<dbReference type="GO" id="GO:0045048">
    <property type="term" value="P:protein insertion into ER membrane"/>
    <property type="evidence" value="ECO:0007669"/>
    <property type="project" value="InterPro"/>
</dbReference>
<dbReference type="Pfam" id="PF04190">
    <property type="entry name" value="GET4"/>
    <property type="match status" value="1"/>
</dbReference>
<evidence type="ECO:0000256" key="1">
    <source>
        <dbReference type="ARBA" id="ARBA00005351"/>
    </source>
</evidence>
<protein>
    <submittedName>
        <fullName evidence="2">Uncharacterized protein</fullName>
    </submittedName>
</protein>
<dbReference type="GO" id="GO:0005829">
    <property type="term" value="C:cytosol"/>
    <property type="evidence" value="ECO:0007669"/>
    <property type="project" value="TreeGrafter"/>
</dbReference>
<dbReference type="Proteomes" id="UP000253551">
    <property type="component" value="Unassembled WGS sequence"/>
</dbReference>
<sequence length="223" mass="25125">MMDQDSTHYLSGRVVDILALFPVDEAGRKAFISSAFRWTKADGEFPEGDPELHHYIGTMFFHAEDHLLLGTPESAKLLGQVAYAWATEEKVPTKGIFLARMVLQFLAAKDIHRATLTFSNFIESGAQPVAAESKVRLAPADEPSPVQVFSDPWMNFTQLVLLSVQRDAADLFQQLKQKYGPLYGQENSFVELIEDIGVVFFNIPKPRKQSNMIQEMMATKRRS</sequence>
<evidence type="ECO:0000313" key="3">
    <source>
        <dbReference type="Proteomes" id="UP000253551"/>
    </source>
</evidence>
<comment type="caution">
    <text evidence="2">The sequence shown here is derived from an EMBL/GenBank/DDBJ whole genome shotgun (WGS) entry which is preliminary data.</text>
</comment>
<dbReference type="EMBL" id="PJQM01003753">
    <property type="protein sequence ID" value="RCH87269.1"/>
    <property type="molecule type" value="Genomic_DNA"/>
</dbReference>
<organism evidence="2 3">
    <name type="scientific">Rhizopus stolonifer</name>
    <name type="common">Rhizopus nigricans</name>
    <dbReference type="NCBI Taxonomy" id="4846"/>
    <lineage>
        <taxon>Eukaryota</taxon>
        <taxon>Fungi</taxon>
        <taxon>Fungi incertae sedis</taxon>
        <taxon>Mucoromycota</taxon>
        <taxon>Mucoromycotina</taxon>
        <taxon>Mucoromycetes</taxon>
        <taxon>Mucorales</taxon>
        <taxon>Mucorineae</taxon>
        <taxon>Rhizopodaceae</taxon>
        <taxon>Rhizopus</taxon>
    </lineage>
</organism>
<dbReference type="OrthoDB" id="10252405at2759"/>
<comment type="similarity">
    <text evidence="1">Belongs to the GET4 family.</text>
</comment>
<accession>A0A367JBN7</accession>
<dbReference type="PANTHER" id="PTHR12875">
    <property type="entry name" value="GOLGI TO ER TRAFFIC PROTEIN 4 HOMOLOG"/>
    <property type="match status" value="1"/>
</dbReference>
<gene>
    <name evidence="2" type="ORF">CU098_000036</name>
</gene>
<dbReference type="InterPro" id="IPR007317">
    <property type="entry name" value="GET4"/>
</dbReference>
<dbReference type="InterPro" id="IPR011990">
    <property type="entry name" value="TPR-like_helical_dom_sf"/>
</dbReference>
<dbReference type="PANTHER" id="PTHR12875:SF0">
    <property type="entry name" value="GOLGI TO ER TRAFFIC PROTEIN 4 HOMOLOG"/>
    <property type="match status" value="1"/>
</dbReference>
<dbReference type="Gene3D" id="1.25.40.10">
    <property type="entry name" value="Tetratricopeptide repeat domain"/>
    <property type="match status" value="1"/>
</dbReference>
<name>A0A367JBN7_RHIST</name>
<reference evidence="2 3" key="1">
    <citation type="journal article" date="2018" name="G3 (Bethesda)">
        <title>Phylogenetic and Phylogenomic Definition of Rhizopus Species.</title>
        <authorList>
            <person name="Gryganskyi A.P."/>
            <person name="Golan J."/>
            <person name="Dolatabadi S."/>
            <person name="Mondo S."/>
            <person name="Robb S."/>
            <person name="Idnurm A."/>
            <person name="Muszewska A."/>
            <person name="Steczkiewicz K."/>
            <person name="Masonjones S."/>
            <person name="Liao H.L."/>
            <person name="Gajdeczka M.T."/>
            <person name="Anike F."/>
            <person name="Vuek A."/>
            <person name="Anishchenko I.M."/>
            <person name="Voigt K."/>
            <person name="de Hoog G.S."/>
            <person name="Smith M.E."/>
            <person name="Heitman J."/>
            <person name="Vilgalys R."/>
            <person name="Stajich J.E."/>
        </authorList>
    </citation>
    <scope>NUCLEOTIDE SEQUENCE [LARGE SCALE GENOMIC DNA]</scope>
    <source>
        <strain evidence="2 3">LSU 92-RS-03</strain>
    </source>
</reference>
<evidence type="ECO:0000313" key="2">
    <source>
        <dbReference type="EMBL" id="RCH87269.1"/>
    </source>
</evidence>
<proteinExistence type="inferred from homology"/>
<dbReference type="STRING" id="4846.A0A367JBN7"/>